<name>A0A9W7UNF0_BACCE</name>
<dbReference type="AlphaFoldDB" id="A0A9W7UNF0"/>
<dbReference type="RefSeq" id="WP_150159666.1">
    <property type="nucleotide sequence ID" value="NZ_QSMZ01000069.1"/>
</dbReference>
<reference evidence="2 3" key="1">
    <citation type="submission" date="2018-08" db="EMBL/GenBank/DDBJ databases">
        <title>Bacillus phenotypic plasticity.</title>
        <authorList>
            <person name="Hurtado E."/>
        </authorList>
    </citation>
    <scope>NUCLEOTIDE SEQUENCE [LARGE SCALE GENOMIC DNA]</scope>
    <source>
        <strain evidence="2 3">111b</strain>
    </source>
</reference>
<accession>A0A9W7UNF0</accession>
<feature type="chain" id="PRO_5040982479" evidence="1">
    <location>
        <begin position="28"/>
        <end position="140"/>
    </location>
</feature>
<organism evidence="2 3">
    <name type="scientific">Bacillus cereus</name>
    <dbReference type="NCBI Taxonomy" id="1396"/>
    <lineage>
        <taxon>Bacteria</taxon>
        <taxon>Bacillati</taxon>
        <taxon>Bacillota</taxon>
        <taxon>Bacilli</taxon>
        <taxon>Bacillales</taxon>
        <taxon>Bacillaceae</taxon>
        <taxon>Bacillus</taxon>
        <taxon>Bacillus cereus group</taxon>
    </lineage>
</organism>
<dbReference type="EMBL" id="QSMZ01000069">
    <property type="protein sequence ID" value="KAA6448150.1"/>
    <property type="molecule type" value="Genomic_DNA"/>
</dbReference>
<evidence type="ECO:0000256" key="1">
    <source>
        <dbReference type="SAM" id="SignalP"/>
    </source>
</evidence>
<dbReference type="Proteomes" id="UP000323321">
    <property type="component" value="Unassembled WGS sequence"/>
</dbReference>
<evidence type="ECO:0000313" key="2">
    <source>
        <dbReference type="EMBL" id="KAA6448150.1"/>
    </source>
</evidence>
<sequence>MKKKRLVMSVLSLALAASVVFPSFASADYHEYSSVKITGEKSTTSAFNISPGYGYLKLWFKNNGESTVTITVKNVNTGKKYFTYDLPKGKSYTWRSVLEWPGGAVGAGNYSITYRDGNKGKVNVEFSGFSSNDEDEGRRG</sequence>
<comment type="caution">
    <text evidence="2">The sequence shown here is derived from an EMBL/GenBank/DDBJ whole genome shotgun (WGS) entry which is preliminary data.</text>
</comment>
<feature type="signal peptide" evidence="1">
    <location>
        <begin position="1"/>
        <end position="27"/>
    </location>
</feature>
<evidence type="ECO:0000313" key="3">
    <source>
        <dbReference type="Proteomes" id="UP000323321"/>
    </source>
</evidence>
<gene>
    <name evidence="2" type="ORF">DX932_32275</name>
</gene>
<protein>
    <submittedName>
        <fullName evidence="2">Uncharacterized protein</fullName>
    </submittedName>
</protein>
<keyword evidence="1" id="KW-0732">Signal</keyword>
<proteinExistence type="predicted"/>